<evidence type="ECO:0000313" key="11">
    <source>
        <dbReference type="Proteomes" id="UP000313849"/>
    </source>
</evidence>
<comment type="similarity">
    <text evidence="2 8">Belongs to the cation transport ATPase (P-type) (TC 3.A.3) family. Type IB subfamily.</text>
</comment>
<name>A0A5C5BA64_9MICO</name>
<dbReference type="InterPro" id="IPR018303">
    <property type="entry name" value="ATPase_P-typ_P_site"/>
</dbReference>
<keyword evidence="8" id="KW-0067">ATP-binding</keyword>
<keyword evidence="8" id="KW-0547">Nucleotide-binding</keyword>
<comment type="caution">
    <text evidence="10">The sequence shown here is derived from an EMBL/GenBank/DDBJ whole genome shotgun (WGS) entry which is preliminary data.</text>
</comment>
<evidence type="ECO:0000256" key="1">
    <source>
        <dbReference type="ARBA" id="ARBA00004651"/>
    </source>
</evidence>
<dbReference type="PRINTS" id="PR00119">
    <property type="entry name" value="CATATPASE"/>
</dbReference>
<feature type="transmembrane region" description="Helical" evidence="8">
    <location>
        <begin position="12"/>
        <end position="28"/>
    </location>
</feature>
<evidence type="ECO:0000256" key="8">
    <source>
        <dbReference type="RuleBase" id="RU362081"/>
    </source>
</evidence>
<dbReference type="SFLD" id="SFLDS00003">
    <property type="entry name" value="Haloacid_Dehalogenase"/>
    <property type="match status" value="1"/>
</dbReference>
<dbReference type="GO" id="GO:0046872">
    <property type="term" value="F:metal ion binding"/>
    <property type="evidence" value="ECO:0007669"/>
    <property type="project" value="UniProtKB-KW"/>
</dbReference>
<dbReference type="SUPFAM" id="SSF81653">
    <property type="entry name" value="Calcium ATPase, transduction domain A"/>
    <property type="match status" value="1"/>
</dbReference>
<dbReference type="FunFam" id="2.70.150.10:FF:000002">
    <property type="entry name" value="Copper-transporting ATPase 1, putative"/>
    <property type="match status" value="1"/>
</dbReference>
<dbReference type="PANTHER" id="PTHR48085:SF5">
    <property type="entry name" value="CADMIUM_ZINC-TRANSPORTING ATPASE HMA4-RELATED"/>
    <property type="match status" value="1"/>
</dbReference>
<dbReference type="InterPro" id="IPR059000">
    <property type="entry name" value="ATPase_P-type_domA"/>
</dbReference>
<dbReference type="Pfam" id="PF00702">
    <property type="entry name" value="Hydrolase"/>
    <property type="match status" value="1"/>
</dbReference>
<dbReference type="PROSITE" id="PS00154">
    <property type="entry name" value="ATPASE_E1_E2"/>
    <property type="match status" value="1"/>
</dbReference>
<keyword evidence="3 8" id="KW-0812">Transmembrane</keyword>
<dbReference type="NCBIfam" id="TIGR01525">
    <property type="entry name" value="ATPase-IB_hvy"/>
    <property type="match status" value="1"/>
</dbReference>
<proteinExistence type="inferred from homology"/>
<dbReference type="SFLD" id="SFLDG00002">
    <property type="entry name" value="C1.7:_P-type_atpase_like"/>
    <property type="match status" value="1"/>
</dbReference>
<evidence type="ECO:0000256" key="2">
    <source>
        <dbReference type="ARBA" id="ARBA00006024"/>
    </source>
</evidence>
<dbReference type="EMBL" id="VENP01000083">
    <property type="protein sequence ID" value="TNU72912.1"/>
    <property type="molecule type" value="Genomic_DNA"/>
</dbReference>
<dbReference type="InterPro" id="IPR044492">
    <property type="entry name" value="P_typ_ATPase_HD_dom"/>
</dbReference>
<feature type="transmembrane region" description="Helical" evidence="8">
    <location>
        <begin position="237"/>
        <end position="256"/>
    </location>
</feature>
<dbReference type="Gene3D" id="3.40.50.1000">
    <property type="entry name" value="HAD superfamily/HAD-like"/>
    <property type="match status" value="1"/>
</dbReference>
<gene>
    <name evidence="10" type="ORF">FH969_14175</name>
</gene>
<keyword evidence="11" id="KW-1185">Reference proteome</keyword>
<feature type="transmembrane region" description="Helical" evidence="8">
    <location>
        <begin position="262"/>
        <end position="283"/>
    </location>
</feature>
<evidence type="ECO:0000256" key="5">
    <source>
        <dbReference type="ARBA" id="ARBA00022967"/>
    </source>
</evidence>
<dbReference type="GO" id="GO:0016887">
    <property type="term" value="F:ATP hydrolysis activity"/>
    <property type="evidence" value="ECO:0007669"/>
    <property type="project" value="InterPro"/>
</dbReference>
<keyword evidence="6 8" id="KW-1133">Transmembrane helix</keyword>
<protein>
    <submittedName>
        <fullName evidence="10">Heavy metal translocating P-type ATPase</fullName>
    </submittedName>
</protein>
<dbReference type="GO" id="GO:0005886">
    <property type="term" value="C:plasma membrane"/>
    <property type="evidence" value="ECO:0007669"/>
    <property type="project" value="UniProtKB-SubCell"/>
</dbReference>
<dbReference type="InterPro" id="IPR001757">
    <property type="entry name" value="P_typ_ATPase"/>
</dbReference>
<dbReference type="AlphaFoldDB" id="A0A5C5BA64"/>
<keyword evidence="7 8" id="KW-0472">Membrane</keyword>
<dbReference type="NCBIfam" id="TIGR01494">
    <property type="entry name" value="ATPase_P-type"/>
    <property type="match status" value="2"/>
</dbReference>
<evidence type="ECO:0000256" key="4">
    <source>
        <dbReference type="ARBA" id="ARBA00022723"/>
    </source>
</evidence>
<feature type="transmembrane region" description="Helical" evidence="8">
    <location>
        <begin position="34"/>
        <end position="52"/>
    </location>
</feature>
<comment type="subcellular location">
    <subcellularLocation>
        <location evidence="1">Cell membrane</location>
        <topology evidence="1">Multi-pass membrane protein</topology>
    </subcellularLocation>
</comment>
<keyword evidence="8" id="KW-1003">Cell membrane</keyword>
<evidence type="ECO:0000256" key="7">
    <source>
        <dbReference type="ARBA" id="ARBA00023136"/>
    </source>
</evidence>
<dbReference type="PRINTS" id="PR00120">
    <property type="entry name" value="HATPASE"/>
</dbReference>
<dbReference type="Gene3D" id="2.70.150.10">
    <property type="entry name" value="Calcium-transporting ATPase, cytoplasmic transduction domain A"/>
    <property type="match status" value="1"/>
</dbReference>
<dbReference type="RefSeq" id="WP_139987819.1">
    <property type="nucleotide sequence ID" value="NZ_VENP01000083.1"/>
</dbReference>
<dbReference type="InterPro" id="IPR023298">
    <property type="entry name" value="ATPase_P-typ_TM_dom_sf"/>
</dbReference>
<dbReference type="SUPFAM" id="SSF56784">
    <property type="entry name" value="HAD-like"/>
    <property type="match status" value="1"/>
</dbReference>
<dbReference type="GO" id="GO:0005524">
    <property type="term" value="F:ATP binding"/>
    <property type="evidence" value="ECO:0007669"/>
    <property type="project" value="UniProtKB-UniRule"/>
</dbReference>
<dbReference type="Proteomes" id="UP000313849">
    <property type="component" value="Unassembled WGS sequence"/>
</dbReference>
<dbReference type="OrthoDB" id="7059309at2"/>
<organism evidence="10 11">
    <name type="scientific">Miniimonas arenae</name>
    <dbReference type="NCBI Taxonomy" id="676201"/>
    <lineage>
        <taxon>Bacteria</taxon>
        <taxon>Bacillati</taxon>
        <taxon>Actinomycetota</taxon>
        <taxon>Actinomycetes</taxon>
        <taxon>Micrococcales</taxon>
        <taxon>Beutenbergiaceae</taxon>
        <taxon>Miniimonas</taxon>
    </lineage>
</organism>
<dbReference type="InterPro" id="IPR036412">
    <property type="entry name" value="HAD-like_sf"/>
</dbReference>
<dbReference type="SUPFAM" id="SSF81665">
    <property type="entry name" value="Calcium ATPase, transmembrane domain M"/>
    <property type="match status" value="1"/>
</dbReference>
<reference evidence="10 11" key="1">
    <citation type="submission" date="2019-06" db="EMBL/GenBank/DDBJ databases">
        <title>Draft genome sequence of Miniimonas arenae KCTC 19750T isolated from sea sand.</title>
        <authorList>
            <person name="Park S.-J."/>
        </authorList>
    </citation>
    <scope>NUCLEOTIDE SEQUENCE [LARGE SCALE GENOMIC DNA]</scope>
    <source>
        <strain evidence="10 11">KCTC 19750</strain>
    </source>
</reference>
<evidence type="ECO:0000313" key="10">
    <source>
        <dbReference type="EMBL" id="TNU72912.1"/>
    </source>
</evidence>
<feature type="domain" description="P-type ATPase A" evidence="9">
    <location>
        <begin position="120"/>
        <end position="220"/>
    </location>
</feature>
<dbReference type="InterPro" id="IPR023214">
    <property type="entry name" value="HAD_sf"/>
</dbReference>
<keyword evidence="4 8" id="KW-0479">Metal-binding</keyword>
<evidence type="ECO:0000256" key="3">
    <source>
        <dbReference type="ARBA" id="ARBA00022692"/>
    </source>
</evidence>
<keyword evidence="5" id="KW-1278">Translocase</keyword>
<dbReference type="InterPro" id="IPR023299">
    <property type="entry name" value="ATPase_P-typ_cyto_dom_N"/>
</dbReference>
<dbReference type="InterPro" id="IPR027256">
    <property type="entry name" value="P-typ_ATPase_IB"/>
</dbReference>
<accession>A0A5C5BA64</accession>
<dbReference type="Pfam" id="PF00122">
    <property type="entry name" value="E1-E2_ATPase"/>
    <property type="match status" value="1"/>
</dbReference>
<dbReference type="Gene3D" id="3.40.1110.10">
    <property type="entry name" value="Calcium-transporting ATPase, cytoplasmic domain N"/>
    <property type="match status" value="1"/>
</dbReference>
<dbReference type="SFLD" id="SFLDF00027">
    <property type="entry name" value="p-type_atpase"/>
    <property type="match status" value="1"/>
</dbReference>
<evidence type="ECO:0000259" key="9">
    <source>
        <dbReference type="Pfam" id="PF00122"/>
    </source>
</evidence>
<feature type="transmembrane region" description="Helical" evidence="8">
    <location>
        <begin position="561"/>
        <end position="581"/>
    </location>
</feature>
<dbReference type="GO" id="GO:0015086">
    <property type="term" value="F:cadmium ion transmembrane transporter activity"/>
    <property type="evidence" value="ECO:0007669"/>
    <property type="project" value="TreeGrafter"/>
</dbReference>
<dbReference type="GO" id="GO:0019829">
    <property type="term" value="F:ATPase-coupled monoatomic cation transmembrane transporter activity"/>
    <property type="evidence" value="ECO:0007669"/>
    <property type="project" value="InterPro"/>
</dbReference>
<dbReference type="PANTHER" id="PTHR48085">
    <property type="entry name" value="CADMIUM/ZINC-TRANSPORTING ATPASE HMA2-RELATED"/>
    <property type="match status" value="1"/>
</dbReference>
<sequence length="637" mass="65308">MNSLHRARRYPILAASGAIALAVLVLDLSGQDLISRAIATAWVLVVITRAVMDMARQIARGHLGLDVLAVIAMGATLAVGEYVASLIIVLMLSGGEALEDAAERRATRELTALLNRSPQAAHVLVAPDGVGDEVRDVAVDRVAVGDVLLVRPAEVVPVDATVVSDRATVDESSLTGESLPVTRRRGETLLSGSVNGPGAVRVRAVRTAADSQYQQIIALVTDAQGRQAPVVRLADRFAVPFTAVSLLIAGLAGWLSGDWVRFAEVLVLATPCPLLIAAPVAFLGGQSRAARHGVIVKGGAVIEKLAKVRAVALDKTGTLTRGRPELVAVQPAAPLDREELLVLAASAEQYSSHVLADGVREAAQASGLALRAATEADEVATCGVRAVIDGRNVVVGKRAYVEREVGAAVAAAQLVAGQVAAYVAVDGAFAGVLVLADEARPESAAVVRWLRANGVAEVAMLTGDADATARAIAGQVGIDTVHADLLPADKVRLAAALKPRPVLMVGDGVNDAPALAAADVGVAMGARGATAAGEAADAVVLADDLGKVVDAVVIGRQTLRVALAAIWLGIVLSVGLMLVAATGAIPAVVGALTQEVVDLAAILYALRALGGRLPELRRAEPARAVASRRPAPAARLR</sequence>
<evidence type="ECO:0000256" key="6">
    <source>
        <dbReference type="ARBA" id="ARBA00022989"/>
    </source>
</evidence>
<dbReference type="InterPro" id="IPR051014">
    <property type="entry name" value="Cation_Transport_ATPase_IB"/>
</dbReference>
<dbReference type="InterPro" id="IPR008250">
    <property type="entry name" value="ATPase_P-typ_transduc_dom_A_sf"/>
</dbReference>